<organism evidence="3 4">
    <name type="scientific">Paenibacillus flagellatus</name>
    <dbReference type="NCBI Taxonomy" id="2211139"/>
    <lineage>
        <taxon>Bacteria</taxon>
        <taxon>Bacillati</taxon>
        <taxon>Bacillota</taxon>
        <taxon>Bacilli</taxon>
        <taxon>Bacillales</taxon>
        <taxon>Paenibacillaceae</taxon>
        <taxon>Paenibacillus</taxon>
    </lineage>
</organism>
<evidence type="ECO:0000313" key="3">
    <source>
        <dbReference type="EMBL" id="PYI49952.1"/>
    </source>
</evidence>
<evidence type="ECO:0000313" key="4">
    <source>
        <dbReference type="Proteomes" id="UP000247476"/>
    </source>
</evidence>
<evidence type="ECO:0000259" key="2">
    <source>
        <dbReference type="Pfam" id="PF13022"/>
    </source>
</evidence>
<dbReference type="OrthoDB" id="2199833at2"/>
<feature type="domain" description="Homeodomain phBC6A51-type" evidence="2">
    <location>
        <begin position="24"/>
        <end position="126"/>
    </location>
</feature>
<dbReference type="Pfam" id="PF13022">
    <property type="entry name" value="HTH_Tnp_1_2"/>
    <property type="match status" value="1"/>
</dbReference>
<comment type="caution">
    <text evidence="3">The sequence shown here is derived from an EMBL/GenBank/DDBJ whole genome shotgun (WGS) entry which is preliminary data.</text>
</comment>
<dbReference type="Gene3D" id="1.10.10.60">
    <property type="entry name" value="Homeodomain-like"/>
    <property type="match status" value="1"/>
</dbReference>
<evidence type="ECO:0000256" key="1">
    <source>
        <dbReference type="SAM" id="MobiDB-lite"/>
    </source>
</evidence>
<sequence>MNEDVRKNDQTETEEIDPRPYMKGLTVTEIRAVELLARKSPQQSYREIANTLGISERHLRRIRDRRQVELAVRERALEIQSEDLPDVLSALAKKAKRGDLKAIEMYLVMQGINVNKSEVVQKVHKVSEPLEKLSDAELDAELEALKKEVMGGNVVKFHNRRKNEN</sequence>
<reference evidence="3 4" key="1">
    <citation type="submission" date="2018-05" db="EMBL/GenBank/DDBJ databases">
        <title>Paenibacillus flagellatus sp. nov., isolated from selenium mineral soil.</title>
        <authorList>
            <person name="Dai X."/>
        </authorList>
    </citation>
    <scope>NUCLEOTIDE SEQUENCE [LARGE SCALE GENOMIC DNA]</scope>
    <source>
        <strain evidence="3 4">DXL2</strain>
    </source>
</reference>
<dbReference type="InterPro" id="IPR024978">
    <property type="entry name" value="Homeodomain_phBC6A51-type"/>
</dbReference>
<dbReference type="AlphaFoldDB" id="A0A2V5JV42"/>
<feature type="region of interest" description="Disordered" evidence="1">
    <location>
        <begin position="1"/>
        <end position="20"/>
    </location>
</feature>
<gene>
    <name evidence="3" type="ORF">DLM86_31510</name>
</gene>
<dbReference type="RefSeq" id="WP_110844200.1">
    <property type="nucleotide sequence ID" value="NZ_QJVJ01000029.1"/>
</dbReference>
<protein>
    <recommendedName>
        <fullName evidence="2">Homeodomain phBC6A51-type domain-containing protein</fullName>
    </recommendedName>
</protein>
<accession>A0A2V5JV42</accession>
<dbReference type="Proteomes" id="UP000247476">
    <property type="component" value="Unassembled WGS sequence"/>
</dbReference>
<proteinExistence type="predicted"/>
<dbReference type="EMBL" id="QJVJ01000029">
    <property type="protein sequence ID" value="PYI49952.1"/>
    <property type="molecule type" value="Genomic_DNA"/>
</dbReference>
<keyword evidence="4" id="KW-1185">Reference proteome</keyword>
<name>A0A2V5JV42_9BACL</name>